<evidence type="ECO:0000256" key="3">
    <source>
        <dbReference type="ARBA" id="ARBA00022723"/>
    </source>
</evidence>
<dbReference type="EMBL" id="JAAAUQ010000103">
    <property type="protein sequence ID" value="KAF9154693.1"/>
    <property type="molecule type" value="Genomic_DNA"/>
</dbReference>
<accession>A0A9P5S503</accession>
<proteinExistence type="predicted"/>
<feature type="non-terminal residue" evidence="10">
    <location>
        <position position="724"/>
    </location>
</feature>
<feature type="domain" description="Peptidase M13 N-terminal" evidence="9">
    <location>
        <begin position="43"/>
        <end position="434"/>
    </location>
</feature>
<comment type="cofactor">
    <cofactor evidence="1">
        <name>Zn(2+)</name>
        <dbReference type="ChEBI" id="CHEBI:29105"/>
    </cofactor>
</comment>
<keyword evidence="3" id="KW-0479">Metal-binding</keyword>
<dbReference type="CDD" id="cd08662">
    <property type="entry name" value="M13"/>
    <property type="match status" value="1"/>
</dbReference>
<dbReference type="GO" id="GO:0016485">
    <property type="term" value="P:protein processing"/>
    <property type="evidence" value="ECO:0007669"/>
    <property type="project" value="TreeGrafter"/>
</dbReference>
<keyword evidence="7" id="KW-0732">Signal</keyword>
<feature type="chain" id="PRO_5040431922" description="Endothelin-converting enzyme 1" evidence="7">
    <location>
        <begin position="18"/>
        <end position="724"/>
    </location>
</feature>
<gene>
    <name evidence="10" type="ORF">BG015_000221</name>
</gene>
<dbReference type="PANTHER" id="PTHR11733">
    <property type="entry name" value="ZINC METALLOPROTEASE FAMILY M13 NEPRILYSIN-RELATED"/>
    <property type="match status" value="1"/>
</dbReference>
<keyword evidence="11" id="KW-1185">Reference proteome</keyword>
<dbReference type="OrthoDB" id="2366845at2759"/>
<dbReference type="GO" id="GO:0004222">
    <property type="term" value="F:metalloendopeptidase activity"/>
    <property type="evidence" value="ECO:0007669"/>
    <property type="project" value="InterPro"/>
</dbReference>
<sequence>MVSTRLFVFLAIAAALGVDTCNTVECREAAAGFLHDMNPSIDPCVDFEQFACGGFSEKMQIAEGNVIVSTFSVMQTRTNAAIRGIADASLGKAPKPAPGDTAATSNLKKLHDLFASCMDTDIIATHGRQPLIAEFNDVISTLPDVSASMDKTGLAIAIAKMIKLGVDPFIKLEVNPDLYNPLTQIISISNAGLSIPEDGFTSQEATQALENNIAIAFQKFLGPEIKPGAPVLTIQKVDKKWVAAAQKVVLFQAGLANAVRSAPKSAANDQGRFYNPWTIAKLNAVAPSIDWNTLIVQLLPVGEQYTRPLIANSPDYFTGLEAILKKTSSETLRYYAIYRIIENHAGHLSAHYSNMPLTADRASFCTGVINSDLGQIAGHYFVDQTLPEHSKIYFKSMIHQILASYSESMPKLDWLDTPTLTGAIKKLKAIVELVAESSDSPNTSSSESLQEYYSNLAINATDYFGNRARNSIWSTLTQFATVNKPVNKGLLPGGPPQTLNAFYGPQTNEIYFPAGLLQAPMFHANNPDYMNYGAMGSVAGHEIGWWTPVTAQRFEEKATCMVSQYSAYTVTGPSNQSIHLSGEQTLGENIADNGGIKYAFRAWHEAYLSDPQGITRKNFKLPGLEKYTPEQLFFVSFGRGWCEKRTAQGLADQVKTDSHSPARWRVIGAVQNSEDFARAFKCRKGTPMNPVNKCSLCKGQEESQSDDVHAKNYHVDKMAKECAR</sequence>
<dbReference type="SUPFAM" id="SSF55486">
    <property type="entry name" value="Metalloproteases ('zincins'), catalytic domain"/>
    <property type="match status" value="1"/>
</dbReference>
<feature type="domain" description="Peptidase M13 C-terminal" evidence="8">
    <location>
        <begin position="500"/>
        <end position="695"/>
    </location>
</feature>
<evidence type="ECO:0000259" key="9">
    <source>
        <dbReference type="Pfam" id="PF05649"/>
    </source>
</evidence>
<dbReference type="InterPro" id="IPR024079">
    <property type="entry name" value="MetalloPept_cat_dom_sf"/>
</dbReference>
<keyword evidence="4" id="KW-0378">Hydrolase</keyword>
<protein>
    <recommendedName>
        <fullName evidence="12">Endothelin-converting enzyme 1</fullName>
    </recommendedName>
</protein>
<evidence type="ECO:0000313" key="11">
    <source>
        <dbReference type="Proteomes" id="UP000748756"/>
    </source>
</evidence>
<evidence type="ECO:0000313" key="10">
    <source>
        <dbReference type="EMBL" id="KAF9154693.1"/>
    </source>
</evidence>
<dbReference type="PROSITE" id="PS51885">
    <property type="entry name" value="NEPRILYSIN"/>
    <property type="match status" value="1"/>
</dbReference>
<comment type="caution">
    <text evidence="10">The sequence shown here is derived from an EMBL/GenBank/DDBJ whole genome shotgun (WGS) entry which is preliminary data.</text>
</comment>
<dbReference type="Gene3D" id="3.40.390.10">
    <property type="entry name" value="Collagenase (Catalytic Domain)"/>
    <property type="match status" value="1"/>
</dbReference>
<organism evidence="10 11">
    <name type="scientific">Linnemannia schmuckeri</name>
    <dbReference type="NCBI Taxonomy" id="64567"/>
    <lineage>
        <taxon>Eukaryota</taxon>
        <taxon>Fungi</taxon>
        <taxon>Fungi incertae sedis</taxon>
        <taxon>Mucoromycota</taxon>
        <taxon>Mortierellomycotina</taxon>
        <taxon>Mortierellomycetes</taxon>
        <taxon>Mortierellales</taxon>
        <taxon>Mortierellaceae</taxon>
        <taxon>Linnemannia</taxon>
    </lineage>
</organism>
<dbReference type="InterPro" id="IPR018497">
    <property type="entry name" value="Peptidase_M13_C"/>
</dbReference>
<dbReference type="PRINTS" id="PR00786">
    <property type="entry name" value="NEPRILYSIN"/>
</dbReference>
<name>A0A9P5S503_9FUNG</name>
<evidence type="ECO:0000256" key="4">
    <source>
        <dbReference type="ARBA" id="ARBA00022801"/>
    </source>
</evidence>
<dbReference type="InterPro" id="IPR008753">
    <property type="entry name" value="Peptidase_M13_N"/>
</dbReference>
<dbReference type="GO" id="GO:0046872">
    <property type="term" value="F:metal ion binding"/>
    <property type="evidence" value="ECO:0007669"/>
    <property type="project" value="UniProtKB-KW"/>
</dbReference>
<keyword evidence="2" id="KW-0645">Protease</keyword>
<dbReference type="AlphaFoldDB" id="A0A9P5S503"/>
<evidence type="ECO:0000256" key="1">
    <source>
        <dbReference type="ARBA" id="ARBA00001947"/>
    </source>
</evidence>
<dbReference type="InterPro" id="IPR042089">
    <property type="entry name" value="Peptidase_M13_dom_2"/>
</dbReference>
<dbReference type="Proteomes" id="UP000748756">
    <property type="component" value="Unassembled WGS sequence"/>
</dbReference>
<dbReference type="GO" id="GO:0005886">
    <property type="term" value="C:plasma membrane"/>
    <property type="evidence" value="ECO:0007669"/>
    <property type="project" value="TreeGrafter"/>
</dbReference>
<dbReference type="Gene3D" id="1.10.1380.10">
    <property type="entry name" value="Neutral endopeptidase , domain2"/>
    <property type="match status" value="1"/>
</dbReference>
<evidence type="ECO:0008006" key="12">
    <source>
        <dbReference type="Google" id="ProtNLM"/>
    </source>
</evidence>
<reference evidence="10" key="1">
    <citation type="journal article" date="2020" name="Fungal Divers.">
        <title>Resolving the Mortierellaceae phylogeny through synthesis of multi-gene phylogenetics and phylogenomics.</title>
        <authorList>
            <person name="Vandepol N."/>
            <person name="Liber J."/>
            <person name="Desiro A."/>
            <person name="Na H."/>
            <person name="Kennedy M."/>
            <person name="Barry K."/>
            <person name="Grigoriev I.V."/>
            <person name="Miller A.N."/>
            <person name="O'Donnell K."/>
            <person name="Stajich J.E."/>
            <person name="Bonito G."/>
        </authorList>
    </citation>
    <scope>NUCLEOTIDE SEQUENCE</scope>
    <source>
        <strain evidence="10">NRRL 6426</strain>
    </source>
</reference>
<evidence type="ECO:0000259" key="8">
    <source>
        <dbReference type="Pfam" id="PF01431"/>
    </source>
</evidence>
<evidence type="ECO:0000256" key="7">
    <source>
        <dbReference type="SAM" id="SignalP"/>
    </source>
</evidence>
<evidence type="ECO:0000256" key="6">
    <source>
        <dbReference type="ARBA" id="ARBA00023049"/>
    </source>
</evidence>
<evidence type="ECO:0000256" key="2">
    <source>
        <dbReference type="ARBA" id="ARBA00022670"/>
    </source>
</evidence>
<keyword evidence="6" id="KW-0482">Metalloprotease</keyword>
<dbReference type="Pfam" id="PF05649">
    <property type="entry name" value="Peptidase_M13_N"/>
    <property type="match status" value="1"/>
</dbReference>
<evidence type="ECO:0000256" key="5">
    <source>
        <dbReference type="ARBA" id="ARBA00022833"/>
    </source>
</evidence>
<feature type="signal peptide" evidence="7">
    <location>
        <begin position="1"/>
        <end position="17"/>
    </location>
</feature>
<dbReference type="InterPro" id="IPR000718">
    <property type="entry name" value="Peptidase_M13"/>
</dbReference>
<dbReference type="Pfam" id="PF01431">
    <property type="entry name" value="Peptidase_M13"/>
    <property type="match status" value="1"/>
</dbReference>
<keyword evidence="5" id="KW-0862">Zinc</keyword>
<dbReference type="PANTHER" id="PTHR11733:SF240">
    <property type="entry name" value="GH14155P-RELATED"/>
    <property type="match status" value="1"/>
</dbReference>